<dbReference type="RefSeq" id="WP_331932213.1">
    <property type="nucleotide sequence ID" value="NZ_JBEPLU010000001.1"/>
</dbReference>
<dbReference type="Proteomes" id="UP001549110">
    <property type="component" value="Unassembled WGS sequence"/>
</dbReference>
<proteinExistence type="predicted"/>
<evidence type="ECO:0000313" key="1">
    <source>
        <dbReference type="EMBL" id="MET3525798.1"/>
    </source>
</evidence>
<protein>
    <submittedName>
        <fullName evidence="1">Uncharacterized protein</fullName>
    </submittedName>
</protein>
<keyword evidence="2" id="KW-1185">Reference proteome</keyword>
<organism evidence="1 2">
    <name type="scientific">Phenylobacterium koreense</name>
    <dbReference type="NCBI Taxonomy" id="266125"/>
    <lineage>
        <taxon>Bacteria</taxon>
        <taxon>Pseudomonadati</taxon>
        <taxon>Pseudomonadota</taxon>
        <taxon>Alphaproteobacteria</taxon>
        <taxon>Caulobacterales</taxon>
        <taxon>Caulobacteraceae</taxon>
        <taxon>Phenylobacterium</taxon>
    </lineage>
</organism>
<reference evidence="1 2" key="1">
    <citation type="submission" date="2024-06" db="EMBL/GenBank/DDBJ databases">
        <title>Genomic Encyclopedia of Type Strains, Phase IV (KMG-IV): sequencing the most valuable type-strain genomes for metagenomic binning, comparative biology and taxonomic classification.</title>
        <authorList>
            <person name="Goeker M."/>
        </authorList>
    </citation>
    <scope>NUCLEOTIDE SEQUENCE [LARGE SCALE GENOMIC DNA]</scope>
    <source>
        <strain evidence="1 2">DSM 17809</strain>
    </source>
</reference>
<accession>A0ABV2EFJ1</accession>
<gene>
    <name evidence="1" type="ORF">ABID41_000893</name>
</gene>
<name>A0ABV2EFJ1_9CAUL</name>
<evidence type="ECO:0000313" key="2">
    <source>
        <dbReference type="Proteomes" id="UP001549110"/>
    </source>
</evidence>
<comment type="caution">
    <text evidence="1">The sequence shown here is derived from an EMBL/GenBank/DDBJ whole genome shotgun (WGS) entry which is preliminary data.</text>
</comment>
<dbReference type="EMBL" id="JBEPLU010000001">
    <property type="protein sequence ID" value="MET3525798.1"/>
    <property type="molecule type" value="Genomic_DNA"/>
</dbReference>
<sequence length="82" mass="9643">MRLETEDRERLIRALQSGGLQVVTYRHRQEVEGAVAECRHLECLCIYGYLRLARVTGHREDPNGERTFWFSLTEKGKRSAHR</sequence>